<dbReference type="EMBL" id="KN822148">
    <property type="protein sequence ID" value="KIM54739.1"/>
    <property type="molecule type" value="Genomic_DNA"/>
</dbReference>
<dbReference type="Proteomes" id="UP000053989">
    <property type="component" value="Unassembled WGS sequence"/>
</dbReference>
<reference evidence="2" key="2">
    <citation type="submission" date="2015-01" db="EMBL/GenBank/DDBJ databases">
        <title>Evolutionary Origins and Diversification of the Mycorrhizal Mutualists.</title>
        <authorList>
            <consortium name="DOE Joint Genome Institute"/>
            <consortium name="Mycorrhizal Genomics Consortium"/>
            <person name="Kohler A."/>
            <person name="Kuo A."/>
            <person name="Nagy L.G."/>
            <person name="Floudas D."/>
            <person name="Copeland A."/>
            <person name="Barry K.W."/>
            <person name="Cichocki N."/>
            <person name="Veneault-Fourrey C."/>
            <person name="LaButti K."/>
            <person name="Lindquist E.A."/>
            <person name="Lipzen A."/>
            <person name="Lundell T."/>
            <person name="Morin E."/>
            <person name="Murat C."/>
            <person name="Riley R."/>
            <person name="Ohm R."/>
            <person name="Sun H."/>
            <person name="Tunlid A."/>
            <person name="Henrissat B."/>
            <person name="Grigoriev I.V."/>
            <person name="Hibbett D.S."/>
            <person name="Martin F."/>
        </authorList>
    </citation>
    <scope>NUCLEOTIDE SEQUENCE [LARGE SCALE GENOMIC DNA]</scope>
    <source>
        <strain evidence="2">Foug A</strain>
    </source>
</reference>
<gene>
    <name evidence="1" type="ORF">SCLCIDRAFT_1221756</name>
</gene>
<dbReference type="HOGENOM" id="CLU_2559631_0_0_1"/>
<protein>
    <submittedName>
        <fullName evidence="1">Uncharacterized protein</fullName>
    </submittedName>
</protein>
<name>A0A0C3DED7_9AGAM</name>
<dbReference type="InParanoid" id="A0A0C3DED7"/>
<keyword evidence="2" id="KW-1185">Reference proteome</keyword>
<sequence>MREYNEDVELTTVQFSTGHQSHISLRHYSLLLLLTSPHIHMSWLTILQTTRHTYLQNTSYERSVPDADKCSTVVVGTRRISC</sequence>
<proteinExistence type="predicted"/>
<evidence type="ECO:0000313" key="1">
    <source>
        <dbReference type="EMBL" id="KIM54739.1"/>
    </source>
</evidence>
<accession>A0A0C3DED7</accession>
<organism evidence="1 2">
    <name type="scientific">Scleroderma citrinum Foug A</name>
    <dbReference type="NCBI Taxonomy" id="1036808"/>
    <lineage>
        <taxon>Eukaryota</taxon>
        <taxon>Fungi</taxon>
        <taxon>Dikarya</taxon>
        <taxon>Basidiomycota</taxon>
        <taxon>Agaricomycotina</taxon>
        <taxon>Agaricomycetes</taxon>
        <taxon>Agaricomycetidae</taxon>
        <taxon>Boletales</taxon>
        <taxon>Sclerodermatineae</taxon>
        <taxon>Sclerodermataceae</taxon>
        <taxon>Scleroderma</taxon>
    </lineage>
</organism>
<evidence type="ECO:0000313" key="2">
    <source>
        <dbReference type="Proteomes" id="UP000053989"/>
    </source>
</evidence>
<reference evidence="1 2" key="1">
    <citation type="submission" date="2014-04" db="EMBL/GenBank/DDBJ databases">
        <authorList>
            <consortium name="DOE Joint Genome Institute"/>
            <person name="Kuo A."/>
            <person name="Kohler A."/>
            <person name="Nagy L.G."/>
            <person name="Floudas D."/>
            <person name="Copeland A."/>
            <person name="Barry K.W."/>
            <person name="Cichocki N."/>
            <person name="Veneault-Fourrey C."/>
            <person name="LaButti K."/>
            <person name="Lindquist E.A."/>
            <person name="Lipzen A."/>
            <person name="Lundell T."/>
            <person name="Morin E."/>
            <person name="Murat C."/>
            <person name="Sun H."/>
            <person name="Tunlid A."/>
            <person name="Henrissat B."/>
            <person name="Grigoriev I.V."/>
            <person name="Hibbett D.S."/>
            <person name="Martin F."/>
            <person name="Nordberg H.P."/>
            <person name="Cantor M.N."/>
            <person name="Hua S.X."/>
        </authorList>
    </citation>
    <scope>NUCLEOTIDE SEQUENCE [LARGE SCALE GENOMIC DNA]</scope>
    <source>
        <strain evidence="1 2">Foug A</strain>
    </source>
</reference>
<dbReference type="AlphaFoldDB" id="A0A0C3DED7"/>